<evidence type="ECO:0000313" key="3">
    <source>
        <dbReference type="Proteomes" id="UP000195569"/>
    </source>
</evidence>
<comment type="caution">
    <text evidence="2">The sequence shown here is derived from an EMBL/GenBank/DDBJ whole genome shotgun (WGS) entry which is preliminary data.</text>
</comment>
<accession>A0A1N7RLV4</accession>
<dbReference type="Proteomes" id="UP000195569">
    <property type="component" value="Unassembled WGS sequence"/>
</dbReference>
<sequence>MAMHQSPDPSGKTLVPGDVVLMRVACVVTNARDVDQAKGAHGRLSVDARVSALERERR</sequence>
<protein>
    <submittedName>
        <fullName evidence="2">Uncharacterized protein</fullName>
    </submittedName>
</protein>
<name>A0A1N7RLV4_9BURK</name>
<gene>
    <name evidence="2" type="ORF">BN2476_80055</name>
</gene>
<reference evidence="2" key="1">
    <citation type="submission" date="2016-12" db="EMBL/GenBank/DDBJ databases">
        <authorList>
            <person name="Moulin L."/>
        </authorList>
    </citation>
    <scope>NUCLEOTIDE SEQUENCE [LARGE SCALE GENOMIC DNA]</scope>
    <source>
        <strain evidence="2">STM 7183</strain>
    </source>
</reference>
<dbReference type="AlphaFoldDB" id="A0A1N7RLV4"/>
<organism evidence="2 3">
    <name type="scientific">Paraburkholderia piptadeniae</name>
    <dbReference type="NCBI Taxonomy" id="1701573"/>
    <lineage>
        <taxon>Bacteria</taxon>
        <taxon>Pseudomonadati</taxon>
        <taxon>Pseudomonadota</taxon>
        <taxon>Betaproteobacteria</taxon>
        <taxon>Burkholderiales</taxon>
        <taxon>Burkholderiaceae</taxon>
        <taxon>Paraburkholderia</taxon>
    </lineage>
</organism>
<evidence type="ECO:0000256" key="1">
    <source>
        <dbReference type="SAM" id="MobiDB-lite"/>
    </source>
</evidence>
<keyword evidence="3" id="KW-1185">Reference proteome</keyword>
<feature type="region of interest" description="Disordered" evidence="1">
    <location>
        <begin position="39"/>
        <end position="58"/>
    </location>
</feature>
<dbReference type="EMBL" id="CYGY02000008">
    <property type="protein sequence ID" value="SIT36087.1"/>
    <property type="molecule type" value="Genomic_DNA"/>
</dbReference>
<proteinExistence type="predicted"/>
<evidence type="ECO:0000313" key="2">
    <source>
        <dbReference type="EMBL" id="SIT36087.1"/>
    </source>
</evidence>